<comment type="caution">
    <text evidence="1">The sequence shown here is derived from an EMBL/GenBank/DDBJ whole genome shotgun (WGS) entry which is preliminary data.</text>
</comment>
<evidence type="ECO:0000313" key="2">
    <source>
        <dbReference type="Proteomes" id="UP000095192"/>
    </source>
</evidence>
<gene>
    <name evidence="1" type="ORF">cyc_01345</name>
</gene>
<dbReference type="Proteomes" id="UP000095192">
    <property type="component" value="Unassembled WGS sequence"/>
</dbReference>
<dbReference type="InParanoid" id="A0A1D3D1D3"/>
<dbReference type="VEuPathDB" id="ToxoDB:cyc_01345"/>
<organism evidence="1 2">
    <name type="scientific">Cyclospora cayetanensis</name>
    <dbReference type="NCBI Taxonomy" id="88456"/>
    <lineage>
        <taxon>Eukaryota</taxon>
        <taxon>Sar</taxon>
        <taxon>Alveolata</taxon>
        <taxon>Apicomplexa</taxon>
        <taxon>Conoidasida</taxon>
        <taxon>Coccidia</taxon>
        <taxon>Eucoccidiorida</taxon>
        <taxon>Eimeriorina</taxon>
        <taxon>Eimeriidae</taxon>
        <taxon>Cyclospora</taxon>
    </lineage>
</organism>
<dbReference type="AlphaFoldDB" id="A0A1D3D1D3"/>
<evidence type="ECO:0000313" key="1">
    <source>
        <dbReference type="EMBL" id="OEH77261.1"/>
    </source>
</evidence>
<protein>
    <submittedName>
        <fullName evidence="1">Uncharacterized protein</fullName>
    </submittedName>
</protein>
<name>A0A1D3D1D3_9EIME</name>
<dbReference type="EMBL" id="JROU02001160">
    <property type="protein sequence ID" value="OEH77261.1"/>
    <property type="molecule type" value="Genomic_DNA"/>
</dbReference>
<proteinExistence type="predicted"/>
<reference evidence="1 2" key="1">
    <citation type="journal article" date="2016" name="BMC Genomics">
        <title>Comparative genomics reveals Cyclospora cayetanensis possesses coccidia-like metabolism and invasion components but unique surface antigens.</title>
        <authorList>
            <person name="Liu S."/>
            <person name="Wang L."/>
            <person name="Zheng H."/>
            <person name="Xu Z."/>
            <person name="Roellig D.M."/>
            <person name="Li N."/>
            <person name="Frace M.A."/>
            <person name="Tang K."/>
            <person name="Arrowood M.J."/>
            <person name="Moss D.M."/>
            <person name="Zhang L."/>
            <person name="Feng Y."/>
            <person name="Xiao L."/>
        </authorList>
    </citation>
    <scope>NUCLEOTIDE SEQUENCE [LARGE SCALE GENOMIC DNA]</scope>
    <source>
        <strain evidence="1 2">CHN_HEN01</strain>
    </source>
</reference>
<sequence length="117" mass="12916">MLEGSTLGSKLYIEHNVIDEDTCEHTSAPLKLDLKAQLRFQGCRGARICPVASGISEDCYEKDVDPQQRPLLRESSSHLRCGGGVEMLNVVRFQQIQQKGCESYYDGLSGILSPLAD</sequence>
<accession>A0A1D3D1D3</accession>
<keyword evidence="2" id="KW-1185">Reference proteome</keyword>